<proteinExistence type="predicted"/>
<dbReference type="GO" id="GO:0005786">
    <property type="term" value="C:signal recognition particle, endoplasmic reticulum targeting"/>
    <property type="evidence" value="ECO:0007669"/>
    <property type="project" value="UniProtKB-KW"/>
</dbReference>
<dbReference type="SUPFAM" id="SSF69695">
    <property type="entry name" value="SRP19"/>
    <property type="match status" value="1"/>
</dbReference>
<evidence type="ECO:0000256" key="4">
    <source>
        <dbReference type="ARBA" id="ARBA00023274"/>
    </source>
</evidence>
<evidence type="ECO:0000256" key="2">
    <source>
        <dbReference type="ARBA" id="ARBA00022490"/>
    </source>
</evidence>
<dbReference type="PANTHER" id="PTHR17453">
    <property type="entry name" value="SIGNAL RECOGNITION PARTICLE 19 KD PROTEIN"/>
    <property type="match status" value="1"/>
</dbReference>
<evidence type="ECO:0000256" key="1">
    <source>
        <dbReference type="ARBA" id="ARBA00004496"/>
    </source>
</evidence>
<feature type="region of interest" description="Disordered" evidence="5">
    <location>
        <begin position="127"/>
        <end position="166"/>
    </location>
</feature>
<dbReference type="GO" id="GO:0008312">
    <property type="term" value="F:7S RNA binding"/>
    <property type="evidence" value="ECO:0007669"/>
    <property type="project" value="InterPro"/>
</dbReference>
<dbReference type="InterPro" id="IPR002778">
    <property type="entry name" value="Signal_recog_particle_SRP19"/>
</dbReference>
<evidence type="ECO:0000256" key="3">
    <source>
        <dbReference type="ARBA" id="ARBA00023135"/>
    </source>
</evidence>
<dbReference type="Gene3D" id="3.30.56.30">
    <property type="entry name" value="Signal recognition particle, SRP19-like subunit"/>
    <property type="match status" value="1"/>
</dbReference>
<accession>A0AB34JY55</accession>
<dbReference type="Proteomes" id="UP001515480">
    <property type="component" value="Unassembled WGS sequence"/>
</dbReference>
<keyword evidence="2" id="KW-0963">Cytoplasm</keyword>
<evidence type="ECO:0000256" key="5">
    <source>
        <dbReference type="SAM" id="MobiDB-lite"/>
    </source>
</evidence>
<dbReference type="EMBL" id="JBGBPQ010000004">
    <property type="protein sequence ID" value="KAL1526042.1"/>
    <property type="molecule type" value="Genomic_DNA"/>
</dbReference>
<reference evidence="6 7" key="1">
    <citation type="journal article" date="2024" name="Science">
        <title>Giant polyketide synthase enzymes in the biosynthesis of giant marine polyether toxins.</title>
        <authorList>
            <person name="Fallon T.R."/>
            <person name="Shende V.V."/>
            <person name="Wierzbicki I.H."/>
            <person name="Pendleton A.L."/>
            <person name="Watervoot N.F."/>
            <person name="Auber R.P."/>
            <person name="Gonzalez D.J."/>
            <person name="Wisecaver J.H."/>
            <person name="Moore B.S."/>
        </authorList>
    </citation>
    <scope>NUCLEOTIDE SEQUENCE [LARGE SCALE GENOMIC DNA]</scope>
    <source>
        <strain evidence="6 7">12B1</strain>
    </source>
</reference>
<keyword evidence="4" id="KW-0687">Ribonucleoprotein</keyword>
<dbReference type="Pfam" id="PF01922">
    <property type="entry name" value="SRP19"/>
    <property type="match status" value="1"/>
</dbReference>
<protein>
    <recommendedName>
        <fullName evidence="8">Signal recognition particle 19 kDa protein</fullName>
    </recommendedName>
</protein>
<dbReference type="GO" id="GO:0006617">
    <property type="term" value="P:SRP-dependent cotranslational protein targeting to membrane, signal sequence recognition"/>
    <property type="evidence" value="ECO:0007669"/>
    <property type="project" value="TreeGrafter"/>
</dbReference>
<evidence type="ECO:0008006" key="8">
    <source>
        <dbReference type="Google" id="ProtNLM"/>
    </source>
</evidence>
<feature type="compositionally biased region" description="Low complexity" evidence="5">
    <location>
        <begin position="131"/>
        <end position="145"/>
    </location>
</feature>
<gene>
    <name evidence="6" type="ORF">AB1Y20_020863</name>
</gene>
<organism evidence="6 7">
    <name type="scientific">Prymnesium parvum</name>
    <name type="common">Toxic golden alga</name>
    <dbReference type="NCBI Taxonomy" id="97485"/>
    <lineage>
        <taxon>Eukaryota</taxon>
        <taxon>Haptista</taxon>
        <taxon>Haptophyta</taxon>
        <taxon>Prymnesiophyceae</taxon>
        <taxon>Prymnesiales</taxon>
        <taxon>Prymnesiaceae</taxon>
        <taxon>Prymnesium</taxon>
    </lineage>
</organism>
<comment type="subcellular location">
    <subcellularLocation>
        <location evidence="1">Cytoplasm</location>
    </subcellularLocation>
</comment>
<keyword evidence="7" id="KW-1185">Reference proteome</keyword>
<dbReference type="PANTHER" id="PTHR17453:SF0">
    <property type="entry name" value="SIGNAL RECOGNITION PARTICLE 19 KDA PROTEIN"/>
    <property type="match status" value="1"/>
</dbReference>
<evidence type="ECO:0000313" key="7">
    <source>
        <dbReference type="Proteomes" id="UP001515480"/>
    </source>
</evidence>
<keyword evidence="3" id="KW-0733">Signal recognition particle</keyword>
<name>A0AB34JY55_PRYPA</name>
<evidence type="ECO:0000313" key="6">
    <source>
        <dbReference type="EMBL" id="KAL1526042.1"/>
    </source>
</evidence>
<dbReference type="InterPro" id="IPR036521">
    <property type="entry name" value="SRP19-like_sf"/>
</dbReference>
<dbReference type="AlphaFoldDB" id="A0AB34JY55"/>
<sequence length="166" mass="18256">MASSAAYPHDPRVCIWPVYINANATLEEGRKLPKKWCVEDPQLQEIMDVLTHLEFEFMIEDKTYPRDLAQRGRIRVVLKNAVTGEPVNDEVKTRKDLLRKLGEMIPNLKVRKEGKIKHPGWMDIVEPGTPPAGMMPAAVAGAAASPGGGSGNRQGNASSSKKKKKG</sequence>
<comment type="caution">
    <text evidence="6">The sequence shown here is derived from an EMBL/GenBank/DDBJ whole genome shotgun (WGS) entry which is preliminary data.</text>
</comment>